<keyword evidence="2" id="KW-1185">Reference proteome</keyword>
<proteinExistence type="predicted"/>
<sequence length="70" mass="7973">MLQTSLVFTHLIACKTWPGVQNLSMGCGGTQLPPRRPDRRGKRAEVFCWQKTNSNWIQEAIRSSIICKVK</sequence>
<evidence type="ECO:0000313" key="2">
    <source>
        <dbReference type="Proteomes" id="UP001482620"/>
    </source>
</evidence>
<reference evidence="1 2" key="1">
    <citation type="submission" date="2021-06" db="EMBL/GenBank/DDBJ databases">
        <authorList>
            <person name="Palmer J.M."/>
        </authorList>
    </citation>
    <scope>NUCLEOTIDE SEQUENCE [LARGE SCALE GENOMIC DNA]</scope>
    <source>
        <strain evidence="2">if_2019</strain>
        <tissue evidence="1">Muscle</tissue>
    </source>
</reference>
<protein>
    <recommendedName>
        <fullName evidence="3">Secreted protein</fullName>
    </recommendedName>
</protein>
<name>A0ABV0T0E6_9TELE</name>
<organism evidence="1 2">
    <name type="scientific">Ilyodon furcidens</name>
    <name type="common">goldbreast splitfin</name>
    <dbReference type="NCBI Taxonomy" id="33524"/>
    <lineage>
        <taxon>Eukaryota</taxon>
        <taxon>Metazoa</taxon>
        <taxon>Chordata</taxon>
        <taxon>Craniata</taxon>
        <taxon>Vertebrata</taxon>
        <taxon>Euteleostomi</taxon>
        <taxon>Actinopterygii</taxon>
        <taxon>Neopterygii</taxon>
        <taxon>Teleostei</taxon>
        <taxon>Neoteleostei</taxon>
        <taxon>Acanthomorphata</taxon>
        <taxon>Ovalentaria</taxon>
        <taxon>Atherinomorphae</taxon>
        <taxon>Cyprinodontiformes</taxon>
        <taxon>Goodeidae</taxon>
        <taxon>Ilyodon</taxon>
    </lineage>
</organism>
<comment type="caution">
    <text evidence="1">The sequence shown here is derived from an EMBL/GenBank/DDBJ whole genome shotgun (WGS) entry which is preliminary data.</text>
</comment>
<dbReference type="Proteomes" id="UP001482620">
    <property type="component" value="Unassembled WGS sequence"/>
</dbReference>
<evidence type="ECO:0000313" key="1">
    <source>
        <dbReference type="EMBL" id="MEQ2225845.1"/>
    </source>
</evidence>
<dbReference type="EMBL" id="JAHRIQ010013925">
    <property type="protein sequence ID" value="MEQ2225845.1"/>
    <property type="molecule type" value="Genomic_DNA"/>
</dbReference>
<evidence type="ECO:0008006" key="3">
    <source>
        <dbReference type="Google" id="ProtNLM"/>
    </source>
</evidence>
<gene>
    <name evidence="1" type="ORF">ILYODFUR_021711</name>
</gene>
<accession>A0ABV0T0E6</accession>